<evidence type="ECO:0000313" key="2">
    <source>
        <dbReference type="Proteomes" id="UP000238479"/>
    </source>
</evidence>
<accession>A0A2P6P2L7</accession>
<dbReference type="AlphaFoldDB" id="A0A2P6P2L7"/>
<gene>
    <name evidence="1" type="ORF">RchiOBHm_Chr7g0181311</name>
</gene>
<comment type="caution">
    <text evidence="1">The sequence shown here is derived from an EMBL/GenBank/DDBJ whole genome shotgun (WGS) entry which is preliminary data.</text>
</comment>
<organism evidence="1 2">
    <name type="scientific">Rosa chinensis</name>
    <name type="common">China rose</name>
    <dbReference type="NCBI Taxonomy" id="74649"/>
    <lineage>
        <taxon>Eukaryota</taxon>
        <taxon>Viridiplantae</taxon>
        <taxon>Streptophyta</taxon>
        <taxon>Embryophyta</taxon>
        <taxon>Tracheophyta</taxon>
        <taxon>Spermatophyta</taxon>
        <taxon>Magnoliopsida</taxon>
        <taxon>eudicotyledons</taxon>
        <taxon>Gunneridae</taxon>
        <taxon>Pentapetalae</taxon>
        <taxon>rosids</taxon>
        <taxon>fabids</taxon>
        <taxon>Rosales</taxon>
        <taxon>Rosaceae</taxon>
        <taxon>Rosoideae</taxon>
        <taxon>Rosoideae incertae sedis</taxon>
        <taxon>Rosa</taxon>
    </lineage>
</organism>
<sequence>MSSSPWPSSSSVFNFSNKSLMALSCLLQQICIPLKYQFKLLWLDIATRTKRKDDNNCSSWSMSLSPVFGNWYNS</sequence>
<evidence type="ECO:0000313" key="1">
    <source>
        <dbReference type="EMBL" id="PRQ16170.1"/>
    </source>
</evidence>
<protein>
    <submittedName>
        <fullName evidence="1">Uncharacterized protein</fullName>
    </submittedName>
</protein>
<dbReference type="EMBL" id="PDCK01000045">
    <property type="protein sequence ID" value="PRQ16170.1"/>
    <property type="molecule type" value="Genomic_DNA"/>
</dbReference>
<reference evidence="1 2" key="1">
    <citation type="journal article" date="2018" name="Nat. Genet.">
        <title>The Rosa genome provides new insights in the design of modern roses.</title>
        <authorList>
            <person name="Bendahmane M."/>
        </authorList>
    </citation>
    <scope>NUCLEOTIDE SEQUENCE [LARGE SCALE GENOMIC DNA]</scope>
    <source>
        <strain evidence="2">cv. Old Blush</strain>
    </source>
</reference>
<dbReference type="Proteomes" id="UP000238479">
    <property type="component" value="Chromosome 7"/>
</dbReference>
<dbReference type="Gramene" id="PRQ16170">
    <property type="protein sequence ID" value="PRQ16170"/>
    <property type="gene ID" value="RchiOBHm_Chr7g0181311"/>
</dbReference>
<keyword evidence="2" id="KW-1185">Reference proteome</keyword>
<proteinExistence type="predicted"/>
<name>A0A2P6P2L7_ROSCH</name>